<dbReference type="FunFam" id="3.40.80.10:FF:000001">
    <property type="entry name" value="Peptidoglycan recognition protein 1"/>
    <property type="match status" value="1"/>
</dbReference>
<dbReference type="AlphaFoldDB" id="A0A6P7G612"/>
<evidence type="ECO:0000259" key="7">
    <source>
        <dbReference type="SMART" id="SM00644"/>
    </source>
</evidence>
<dbReference type="Gene3D" id="3.40.80.10">
    <property type="entry name" value="Peptidoglycan recognition protein-like"/>
    <property type="match status" value="1"/>
</dbReference>
<dbReference type="PANTHER" id="PTHR11022">
    <property type="entry name" value="PEPTIDOGLYCAN RECOGNITION PROTEIN"/>
    <property type="match status" value="1"/>
</dbReference>
<dbReference type="PANTHER" id="PTHR11022:SF41">
    <property type="entry name" value="PEPTIDOGLYCAN-RECOGNITION PROTEIN LC-RELATED"/>
    <property type="match status" value="1"/>
</dbReference>
<dbReference type="GO" id="GO:0045087">
    <property type="term" value="P:innate immune response"/>
    <property type="evidence" value="ECO:0007669"/>
    <property type="project" value="UniProtKB-KW"/>
</dbReference>
<comment type="similarity">
    <text evidence="1">Belongs to the N-acetylmuramoyl-L-alanine amidase 2 family.</text>
</comment>
<reference evidence="9" key="1">
    <citation type="submission" date="2025-08" db="UniProtKB">
        <authorList>
            <consortium name="RefSeq"/>
        </authorList>
    </citation>
    <scope>IDENTIFICATION</scope>
    <source>
        <tissue evidence="9">Whole insect</tissue>
    </source>
</reference>
<keyword evidence="6" id="KW-0812">Transmembrane</keyword>
<dbReference type="CDD" id="cd06583">
    <property type="entry name" value="PGRP"/>
    <property type="match status" value="1"/>
</dbReference>
<evidence type="ECO:0000256" key="6">
    <source>
        <dbReference type="SAM" id="Phobius"/>
    </source>
</evidence>
<dbReference type="GO" id="GO:0009253">
    <property type="term" value="P:peptidoglycan catabolic process"/>
    <property type="evidence" value="ECO:0007669"/>
    <property type="project" value="InterPro"/>
</dbReference>
<feature type="transmembrane region" description="Helical" evidence="6">
    <location>
        <begin position="187"/>
        <end position="207"/>
    </location>
</feature>
<keyword evidence="2" id="KW-0399">Innate immunity</keyword>
<dbReference type="Pfam" id="PF01510">
    <property type="entry name" value="Amidase_2"/>
    <property type="match status" value="1"/>
</dbReference>
<feature type="domain" description="Peptidoglycan recognition protein family" evidence="8">
    <location>
        <begin position="244"/>
        <end position="387"/>
    </location>
</feature>
<dbReference type="SMART" id="SM00701">
    <property type="entry name" value="PGRP"/>
    <property type="match status" value="1"/>
</dbReference>
<feature type="domain" description="N-acetylmuramoyl-L-alanine amidase" evidence="7">
    <location>
        <begin position="256"/>
        <end position="393"/>
    </location>
</feature>
<protein>
    <submittedName>
        <fullName evidence="9">Peptidoglycan-recognition protein LC-like isoform X2</fullName>
    </submittedName>
</protein>
<dbReference type="GO" id="GO:0008270">
    <property type="term" value="F:zinc ion binding"/>
    <property type="evidence" value="ECO:0007669"/>
    <property type="project" value="InterPro"/>
</dbReference>
<dbReference type="InterPro" id="IPR006619">
    <property type="entry name" value="PGRP_domain_met/bac"/>
</dbReference>
<sequence length="410" mass="46112">MPQAILPRPLENPCFEDDNKRQLKSYHENEVDTIDISAVNPDDDETEEEEEEIVDYDNAIVVNDQPHLPHFGSVSVVNSNDVHFGNKTVYKGPVTIKQFVYPKSDVTSEVFSNLSEVTGLNELNSITGGNKVLHSEGVDNASFVKEDLEIGRDKAEEREQETDSVTDRIRKSITYVKAFPCKKPKQTLLLVFLLILSLTTISAILIWRNPTRVIQIDQNKDNEEEDKNEPIDYTADVNGTTGDLRIIKRIFWVAQPPSGPRNNLTLPVHAVIIHHTDTESCDTKGACILQTRTIQTYDIESRSLNDIAYNFLIGGDGAVYEGRGWKVEGAHTLGANDKSFGVAFIGTFSKELPPKIMVTVFYKLVDIAIQKGYLTKNYKIMAARQFSGIESPGKAFYELIKSWPQWSEKL</sequence>
<gene>
    <name evidence="9" type="primary">LOC114334144</name>
</gene>
<dbReference type="SMART" id="SM00644">
    <property type="entry name" value="Ami_2"/>
    <property type="match status" value="1"/>
</dbReference>
<keyword evidence="3" id="KW-0391">Immunity</keyword>
<evidence type="ECO:0000256" key="2">
    <source>
        <dbReference type="ARBA" id="ARBA00022588"/>
    </source>
</evidence>
<comment type="function">
    <text evidence="4">Peptidoglycan-recognition protein probably involved in innate immunity by binding to peptidoglycans (PGN) of bacteria and activating the prophenoloxidase (proPO) cascade immune response. Binds to 1,3-beta-D-glucan and PGN.</text>
</comment>
<evidence type="ECO:0000256" key="1">
    <source>
        <dbReference type="ARBA" id="ARBA00007553"/>
    </source>
</evidence>
<evidence type="ECO:0000256" key="5">
    <source>
        <dbReference type="SAM" id="MobiDB-lite"/>
    </source>
</evidence>
<dbReference type="OrthoDB" id="10001926at2759"/>
<dbReference type="InterPro" id="IPR015510">
    <property type="entry name" value="PGRP"/>
</dbReference>
<keyword evidence="6" id="KW-1133">Transmembrane helix</keyword>
<accession>A0A6P7G612</accession>
<organism evidence="9">
    <name type="scientific">Diabrotica virgifera virgifera</name>
    <name type="common">western corn rootworm</name>
    <dbReference type="NCBI Taxonomy" id="50390"/>
    <lineage>
        <taxon>Eukaryota</taxon>
        <taxon>Metazoa</taxon>
        <taxon>Ecdysozoa</taxon>
        <taxon>Arthropoda</taxon>
        <taxon>Hexapoda</taxon>
        <taxon>Insecta</taxon>
        <taxon>Pterygota</taxon>
        <taxon>Neoptera</taxon>
        <taxon>Endopterygota</taxon>
        <taxon>Coleoptera</taxon>
        <taxon>Polyphaga</taxon>
        <taxon>Cucujiformia</taxon>
        <taxon>Chrysomeloidea</taxon>
        <taxon>Chrysomelidae</taxon>
        <taxon>Galerucinae</taxon>
        <taxon>Diabroticina</taxon>
        <taxon>Diabroticites</taxon>
        <taxon>Diabrotica</taxon>
    </lineage>
</organism>
<dbReference type="RefSeq" id="XP_028139980.1">
    <property type="nucleotide sequence ID" value="XM_028284179.1"/>
</dbReference>
<name>A0A6P7G612_DIAVI</name>
<dbReference type="GO" id="GO:0008745">
    <property type="term" value="F:N-acetylmuramoyl-L-alanine amidase activity"/>
    <property type="evidence" value="ECO:0007669"/>
    <property type="project" value="InterPro"/>
</dbReference>
<dbReference type="InterPro" id="IPR036505">
    <property type="entry name" value="Amidase/PGRP_sf"/>
</dbReference>
<evidence type="ECO:0000256" key="3">
    <source>
        <dbReference type="ARBA" id="ARBA00022859"/>
    </source>
</evidence>
<evidence type="ECO:0000256" key="4">
    <source>
        <dbReference type="ARBA" id="ARBA00057187"/>
    </source>
</evidence>
<feature type="region of interest" description="Disordered" evidence="5">
    <location>
        <begin position="25"/>
        <end position="46"/>
    </location>
</feature>
<dbReference type="InterPro" id="IPR002502">
    <property type="entry name" value="Amidase_domain"/>
</dbReference>
<proteinExistence type="inferred from homology"/>
<dbReference type="SUPFAM" id="SSF55846">
    <property type="entry name" value="N-acetylmuramoyl-L-alanine amidase-like"/>
    <property type="match status" value="1"/>
</dbReference>
<evidence type="ECO:0000259" key="8">
    <source>
        <dbReference type="SMART" id="SM00701"/>
    </source>
</evidence>
<evidence type="ECO:0000313" key="9">
    <source>
        <dbReference type="RefSeq" id="XP_028139980.1"/>
    </source>
</evidence>
<keyword evidence="6" id="KW-0472">Membrane</keyword>